<gene>
    <name evidence="1" type="ORF">E3U43_022488</name>
</gene>
<organism evidence="1 2">
    <name type="scientific">Larimichthys crocea</name>
    <name type="common">Large yellow croaker</name>
    <name type="synonym">Pseudosciaena crocea</name>
    <dbReference type="NCBI Taxonomy" id="215358"/>
    <lineage>
        <taxon>Eukaryota</taxon>
        <taxon>Metazoa</taxon>
        <taxon>Chordata</taxon>
        <taxon>Craniata</taxon>
        <taxon>Vertebrata</taxon>
        <taxon>Euteleostomi</taxon>
        <taxon>Actinopterygii</taxon>
        <taxon>Neopterygii</taxon>
        <taxon>Teleostei</taxon>
        <taxon>Neoteleostei</taxon>
        <taxon>Acanthomorphata</taxon>
        <taxon>Eupercaria</taxon>
        <taxon>Sciaenidae</taxon>
        <taxon>Larimichthys</taxon>
    </lineage>
</organism>
<protein>
    <submittedName>
        <fullName evidence="1">Uncharacterized protein</fullName>
    </submittedName>
</protein>
<evidence type="ECO:0000313" key="2">
    <source>
        <dbReference type="Proteomes" id="UP000793456"/>
    </source>
</evidence>
<comment type="caution">
    <text evidence="1">The sequence shown here is derived from an EMBL/GenBank/DDBJ whole genome shotgun (WGS) entry which is preliminary data.</text>
</comment>
<reference evidence="1" key="1">
    <citation type="submission" date="2018-11" db="EMBL/GenBank/DDBJ databases">
        <title>The sequence and de novo assembly of Larimichthys crocea genome using PacBio and Hi-C technologies.</title>
        <authorList>
            <person name="Xu P."/>
            <person name="Chen B."/>
            <person name="Zhou Z."/>
            <person name="Ke Q."/>
            <person name="Wu Y."/>
            <person name="Bai H."/>
            <person name="Pu F."/>
        </authorList>
    </citation>
    <scope>NUCLEOTIDE SEQUENCE</scope>
    <source>
        <tissue evidence="1">Muscle</tissue>
    </source>
</reference>
<dbReference type="EMBL" id="CM011683">
    <property type="protein sequence ID" value="TMS14008.1"/>
    <property type="molecule type" value="Genomic_DNA"/>
</dbReference>
<keyword evidence="2" id="KW-1185">Reference proteome</keyword>
<evidence type="ECO:0000313" key="1">
    <source>
        <dbReference type="EMBL" id="TMS14008.1"/>
    </source>
</evidence>
<dbReference type="Proteomes" id="UP000793456">
    <property type="component" value="Chromosome X"/>
</dbReference>
<name>A0ACD3R3M2_LARCR</name>
<accession>A0ACD3R3M2</accession>
<sequence>MVDGFVFVVWSVKESRMKWEKLKPPEPDDPLCCCKCDIYQNRCCCDCEDLDEAFNRWLKDRPPKSGCQSVVFGAMVDRLEISIVPVLVLLPLLLQVAALHYLLGIIILTTLPGLVLWYYYATHRKRRRTLFFLTLSLYSLFYMYFLFITEILPHGDISPLQLCTVTTGMILTIVSLILTKRGPGFVTPSHPEACSQEANEASTHLRASTQTAASSAGTTAETTKWSRCPVCKIIRPPRAGHCRTCGACVQRLDHHCIWINSCIGQANHRSFLFTLCVFVLTSLYGISLVLWSLCPHHNLMTALLYCPTVYNQSSTALCFTCAWYSSIVTAGLFYLLVVQILNISFNVTERESQLALRNKMGRSRLFGLVIDTGQYSHGFCQNWIEFLTMADTSVSLRYSLTDLLQGLFVLGGIIAPLYKELSGRTSTTDLQLFVCALHHHFCLIIMTSLLTVLGAVLCSLVVSSEVVPQADFNLQAVAGKWYLIGFATNAQWFINHRASMKMGVTMFTPNADGDLDMSYASLNSDGSCWRMNSLIKKTDIPGKFTYMSERWGNQNDMRIVDVKYNEYALTHTIKTKGDVITVVNKLYGRSMDLSADLLEKFRQFSLETAVLPENIAFLPKNVECPAA</sequence>
<proteinExistence type="predicted"/>